<evidence type="ECO:0000313" key="1">
    <source>
        <dbReference type="EMBL" id="GMQ61186.1"/>
    </source>
</evidence>
<comment type="caution">
    <text evidence="1">The sequence shown here is derived from an EMBL/GenBank/DDBJ whole genome shotgun (WGS) entry which is preliminary data.</text>
</comment>
<evidence type="ECO:0000313" key="2">
    <source>
        <dbReference type="Proteomes" id="UP001374599"/>
    </source>
</evidence>
<accession>A0ACB5UEL5</accession>
<reference evidence="1" key="1">
    <citation type="submission" date="2023-09" db="EMBL/GenBank/DDBJ databases">
        <title>Vallitalea sediminicola and Vallitalea maricola sp. nov., anaerobic bacteria isolated from marine sediment.</title>
        <authorList>
            <person name="Hirano S."/>
            <person name="Maeda A."/>
            <person name="Terahara T."/>
            <person name="Mori K."/>
            <person name="Hamada M."/>
            <person name="Matsumoto R."/>
            <person name="Kobayashi T."/>
        </authorList>
    </citation>
    <scope>NUCLEOTIDE SEQUENCE</scope>
    <source>
        <strain evidence="1">AN17-2</strain>
    </source>
</reference>
<keyword evidence="2" id="KW-1185">Reference proteome</keyword>
<organism evidence="1 2">
    <name type="scientific">Vallitalea maricola</name>
    <dbReference type="NCBI Taxonomy" id="3074433"/>
    <lineage>
        <taxon>Bacteria</taxon>
        <taxon>Bacillati</taxon>
        <taxon>Bacillota</taxon>
        <taxon>Clostridia</taxon>
        <taxon>Lachnospirales</taxon>
        <taxon>Vallitaleaceae</taxon>
        <taxon>Vallitalea</taxon>
    </lineage>
</organism>
<dbReference type="Proteomes" id="UP001374599">
    <property type="component" value="Unassembled WGS sequence"/>
</dbReference>
<dbReference type="EMBL" id="BTPU01000005">
    <property type="protein sequence ID" value="GMQ61186.1"/>
    <property type="molecule type" value="Genomic_DNA"/>
</dbReference>
<name>A0ACB5UEL5_9FIRM</name>
<sequence>MEKYIFDVIMVVVGLLVSGNTYFMKRTLNNFEKKQGNNSNKIEELEGNFNNYKLNNNKETEEGFKKLIDTINSKMDMVQKEITAKIDTIESKNENQVRRLQEQQEKLSKEIYTFREHVARNYTKQEDFSSETRDINKKLDSVYGVVKNIEGFLQKK</sequence>
<proteinExistence type="predicted"/>
<protein>
    <submittedName>
        <fullName evidence="1">Uncharacterized protein</fullName>
    </submittedName>
</protein>
<gene>
    <name evidence="1" type="ORF">AN2V17_04140</name>
</gene>